<dbReference type="AlphaFoldDB" id="A0A2P8HKW4"/>
<keyword evidence="2" id="KW-1003">Cell membrane</keyword>
<dbReference type="GO" id="GO:0007165">
    <property type="term" value="P:signal transduction"/>
    <property type="evidence" value="ECO:0007669"/>
    <property type="project" value="UniProtKB-KW"/>
</dbReference>
<keyword evidence="5 10" id="KW-0472">Membrane</keyword>
<evidence type="ECO:0000256" key="10">
    <source>
        <dbReference type="SAM" id="Phobius"/>
    </source>
</evidence>
<dbReference type="Pfam" id="PF00672">
    <property type="entry name" value="HAMP"/>
    <property type="match status" value="1"/>
</dbReference>
<dbReference type="Proteomes" id="UP000242310">
    <property type="component" value="Unassembled WGS sequence"/>
</dbReference>
<dbReference type="Pfam" id="PF17200">
    <property type="entry name" value="sCache_2"/>
    <property type="match status" value="1"/>
</dbReference>
<comment type="similarity">
    <text evidence="7">Belongs to the methyl-accepting chemotaxis (MCP) protein family.</text>
</comment>
<dbReference type="PROSITE" id="PS50885">
    <property type="entry name" value="HAMP"/>
    <property type="match status" value="1"/>
</dbReference>
<feature type="transmembrane region" description="Helical" evidence="10">
    <location>
        <begin position="206"/>
        <end position="229"/>
    </location>
</feature>
<evidence type="ECO:0000256" key="4">
    <source>
        <dbReference type="ARBA" id="ARBA00022989"/>
    </source>
</evidence>
<dbReference type="RefSeq" id="WP_181315273.1">
    <property type="nucleotide sequence ID" value="NZ_PYAV01000005.1"/>
</dbReference>
<dbReference type="SMART" id="SM00283">
    <property type="entry name" value="MA"/>
    <property type="match status" value="1"/>
</dbReference>
<proteinExistence type="inferred from homology"/>
<dbReference type="PANTHER" id="PTHR32089:SF114">
    <property type="entry name" value="METHYL-ACCEPTING CHEMOTAXIS PROTEIN MCPB"/>
    <property type="match status" value="1"/>
</dbReference>
<protein>
    <submittedName>
        <fullName evidence="13">Methyl-accepting chemotaxis sensory transducer with Cache sensor</fullName>
    </submittedName>
</protein>
<gene>
    <name evidence="13" type="ORF">B0H94_1055</name>
</gene>
<dbReference type="InterPro" id="IPR003660">
    <property type="entry name" value="HAMP_dom"/>
</dbReference>
<dbReference type="CDD" id="cd06225">
    <property type="entry name" value="HAMP"/>
    <property type="match status" value="1"/>
</dbReference>
<evidence type="ECO:0000256" key="9">
    <source>
        <dbReference type="SAM" id="MobiDB-lite"/>
    </source>
</evidence>
<evidence type="ECO:0000256" key="2">
    <source>
        <dbReference type="ARBA" id="ARBA00022475"/>
    </source>
</evidence>
<evidence type="ECO:0000256" key="7">
    <source>
        <dbReference type="ARBA" id="ARBA00029447"/>
    </source>
</evidence>
<dbReference type="GO" id="GO:0005886">
    <property type="term" value="C:plasma membrane"/>
    <property type="evidence" value="ECO:0007669"/>
    <property type="project" value="UniProtKB-SubCell"/>
</dbReference>
<dbReference type="PANTHER" id="PTHR32089">
    <property type="entry name" value="METHYL-ACCEPTING CHEMOTAXIS PROTEIN MCPB"/>
    <property type="match status" value="1"/>
</dbReference>
<dbReference type="GO" id="GO:0006935">
    <property type="term" value="P:chemotaxis"/>
    <property type="evidence" value="ECO:0007669"/>
    <property type="project" value="InterPro"/>
</dbReference>
<evidence type="ECO:0000313" key="14">
    <source>
        <dbReference type="Proteomes" id="UP000242310"/>
    </source>
</evidence>
<dbReference type="InterPro" id="IPR004090">
    <property type="entry name" value="Chemotax_Me-accpt_rcpt"/>
</dbReference>
<keyword evidence="4 10" id="KW-1133">Transmembrane helix</keyword>
<dbReference type="GO" id="GO:0004888">
    <property type="term" value="F:transmembrane signaling receptor activity"/>
    <property type="evidence" value="ECO:0007669"/>
    <property type="project" value="InterPro"/>
</dbReference>
<reference evidence="13 14" key="1">
    <citation type="submission" date="2018-03" db="EMBL/GenBank/DDBJ databases">
        <title>Genomic Encyclopedia of Type Strains, Phase III (KMG-III): the genomes of soil and plant-associated and newly described type strains.</title>
        <authorList>
            <person name="Whitman W."/>
        </authorList>
    </citation>
    <scope>NUCLEOTIDE SEQUENCE [LARGE SCALE GENOMIC DNA]</scope>
    <source>
        <strain evidence="13 14">CGMCC 1.07653</strain>
    </source>
</reference>
<keyword evidence="14" id="KW-1185">Reference proteome</keyword>
<dbReference type="PROSITE" id="PS50111">
    <property type="entry name" value="CHEMOTAXIS_TRANSDUC_2"/>
    <property type="match status" value="1"/>
</dbReference>
<evidence type="ECO:0000259" key="11">
    <source>
        <dbReference type="PROSITE" id="PS50111"/>
    </source>
</evidence>
<feature type="compositionally biased region" description="Polar residues" evidence="9">
    <location>
        <begin position="365"/>
        <end position="379"/>
    </location>
</feature>
<evidence type="ECO:0000313" key="13">
    <source>
        <dbReference type="EMBL" id="PSL46855.1"/>
    </source>
</evidence>
<feature type="compositionally biased region" description="Polar residues" evidence="9">
    <location>
        <begin position="543"/>
        <end position="570"/>
    </location>
</feature>
<evidence type="ECO:0000256" key="3">
    <source>
        <dbReference type="ARBA" id="ARBA00022692"/>
    </source>
</evidence>
<feature type="compositionally biased region" description="Low complexity" evidence="9">
    <location>
        <begin position="293"/>
        <end position="311"/>
    </location>
</feature>
<dbReference type="Gene3D" id="1.10.287.950">
    <property type="entry name" value="Methyl-accepting chemotaxis protein"/>
    <property type="match status" value="1"/>
</dbReference>
<name>A0A2P8HKW4_9BACI</name>
<dbReference type="EMBL" id="PYAV01000005">
    <property type="protein sequence ID" value="PSL46855.1"/>
    <property type="molecule type" value="Genomic_DNA"/>
</dbReference>
<evidence type="ECO:0000256" key="5">
    <source>
        <dbReference type="ARBA" id="ARBA00023136"/>
    </source>
</evidence>
<feature type="domain" description="Methyl-accepting transducer" evidence="11">
    <location>
        <begin position="302"/>
        <end position="538"/>
    </location>
</feature>
<accession>A0A2P8HKW4</accession>
<keyword evidence="3 10" id="KW-0812">Transmembrane</keyword>
<dbReference type="InterPro" id="IPR033480">
    <property type="entry name" value="sCache_2"/>
</dbReference>
<dbReference type="SMART" id="SM00304">
    <property type="entry name" value="HAMP"/>
    <property type="match status" value="1"/>
</dbReference>
<feature type="region of interest" description="Disordered" evidence="9">
    <location>
        <begin position="293"/>
        <end position="313"/>
    </location>
</feature>
<dbReference type="SUPFAM" id="SSF58104">
    <property type="entry name" value="Methyl-accepting chemotaxis protein (MCP) signaling domain"/>
    <property type="match status" value="1"/>
</dbReference>
<evidence type="ECO:0000256" key="1">
    <source>
        <dbReference type="ARBA" id="ARBA00004651"/>
    </source>
</evidence>
<comment type="subcellular location">
    <subcellularLocation>
        <location evidence="1">Cell membrane</location>
        <topology evidence="1">Multi-pass membrane protein</topology>
    </subcellularLocation>
</comment>
<comment type="caution">
    <text evidence="13">The sequence shown here is derived from an EMBL/GenBank/DDBJ whole genome shotgun (WGS) entry which is preliminary data.</text>
</comment>
<dbReference type="Gene3D" id="3.30.450.20">
    <property type="entry name" value="PAS domain"/>
    <property type="match status" value="1"/>
</dbReference>
<evidence type="ECO:0000256" key="8">
    <source>
        <dbReference type="PROSITE-ProRule" id="PRU00284"/>
    </source>
</evidence>
<keyword evidence="6 8" id="KW-0807">Transducer</keyword>
<dbReference type="PRINTS" id="PR00260">
    <property type="entry name" value="CHEMTRNSDUCR"/>
</dbReference>
<dbReference type="CDD" id="cd11386">
    <property type="entry name" value="MCP_signal"/>
    <property type="match status" value="1"/>
</dbReference>
<feature type="region of interest" description="Disordered" evidence="9">
    <location>
        <begin position="543"/>
        <end position="588"/>
    </location>
</feature>
<sequence length="588" mass="64642">MEQRRLTRMTIGKKVALFALCLLVIPSAIIGWAGYQTASSELDESGEVMLENSVNQVLQMIESLDEQVEEGNISQEEAEEEVKEHILGEMREDGTRPITDEVDLGEHGYFIVYDEEGLEVAHPELEGENVWDVQDEDGRYFVQDQIEMAQAGGGFDYYDWALPGYEDEENPPTETKIAYADYDENWGWIVTASSYMSDYNSGANTLLTIMAATIGVALLFGGVAVYFFARHLSRPVRQLEAHMEQVATGDLATDGPEIKNKDELQSFTQSFDQMTDQLRALVDRVKSYGEQLASSSEELSASAEESTSAMEELAKNSEQFADKTKENAEGIEQVAGKVHAQAEAVTTSAEETEKARELAKETQAHSESGTAKLQEAQSQMKDLTDSVASTEQKIHRLKDRSGEVSQITGLITDISEQTNLLALNAAIEAARAGESGKGFAVVAAEVRKLAEQSGQSAQKIQDLVTAMHRDVEEAATAMQASAAKVKESTEQNTEVTESFATIHNYGRDVREALDGISNTLQNLSSDAEEITNSLHTFQQSVRQGTELSDQYSATSEEQTASMEDISNASESLAELAEDMQETLKRFKT</sequence>
<feature type="domain" description="HAMP" evidence="12">
    <location>
        <begin position="230"/>
        <end position="283"/>
    </location>
</feature>
<dbReference type="InterPro" id="IPR004089">
    <property type="entry name" value="MCPsignal_dom"/>
</dbReference>
<evidence type="ECO:0000259" key="12">
    <source>
        <dbReference type="PROSITE" id="PS50885"/>
    </source>
</evidence>
<evidence type="ECO:0000256" key="6">
    <source>
        <dbReference type="ARBA" id="ARBA00023224"/>
    </source>
</evidence>
<feature type="region of interest" description="Disordered" evidence="9">
    <location>
        <begin position="360"/>
        <end position="379"/>
    </location>
</feature>
<dbReference type="Pfam" id="PF00015">
    <property type="entry name" value="MCPsignal"/>
    <property type="match status" value="1"/>
</dbReference>
<dbReference type="SMART" id="SM01049">
    <property type="entry name" value="Cache_2"/>
    <property type="match status" value="1"/>
</dbReference>
<dbReference type="Gene3D" id="6.10.340.10">
    <property type="match status" value="1"/>
</dbReference>
<organism evidence="13 14">
    <name type="scientific">Salsuginibacillus halophilus</name>
    <dbReference type="NCBI Taxonomy" id="517424"/>
    <lineage>
        <taxon>Bacteria</taxon>
        <taxon>Bacillati</taxon>
        <taxon>Bacillota</taxon>
        <taxon>Bacilli</taxon>
        <taxon>Bacillales</taxon>
        <taxon>Bacillaceae</taxon>
        <taxon>Salsuginibacillus</taxon>
    </lineage>
</organism>